<keyword evidence="2" id="KW-1185">Reference proteome</keyword>
<gene>
    <name evidence="1" type="ORF">BDD26_1589</name>
</gene>
<dbReference type="EMBL" id="QTUB01000001">
    <property type="protein sequence ID" value="REF26892.1"/>
    <property type="molecule type" value="Genomic_DNA"/>
</dbReference>
<reference evidence="1 2" key="1">
    <citation type="submission" date="2018-08" db="EMBL/GenBank/DDBJ databases">
        <title>Genomic Encyclopedia of Archaeal and Bacterial Type Strains, Phase II (KMG-II): from individual species to whole genera.</title>
        <authorList>
            <person name="Goeker M."/>
        </authorList>
    </citation>
    <scope>NUCLEOTIDE SEQUENCE [LARGE SCALE GENOMIC DNA]</scope>
    <source>
        <strain evidence="1 2">DSM 17905</strain>
    </source>
</reference>
<accession>A0A3D9UBM3</accession>
<organism evidence="1 2">
    <name type="scientific">Xenorhabdus cabanillasii</name>
    <dbReference type="NCBI Taxonomy" id="351673"/>
    <lineage>
        <taxon>Bacteria</taxon>
        <taxon>Pseudomonadati</taxon>
        <taxon>Pseudomonadota</taxon>
        <taxon>Gammaproteobacteria</taxon>
        <taxon>Enterobacterales</taxon>
        <taxon>Morganellaceae</taxon>
        <taxon>Xenorhabdus</taxon>
    </lineage>
</organism>
<dbReference type="AlphaFoldDB" id="A0A3D9UBM3"/>
<comment type="caution">
    <text evidence="1">The sequence shown here is derived from an EMBL/GenBank/DDBJ whole genome shotgun (WGS) entry which is preliminary data.</text>
</comment>
<protein>
    <submittedName>
        <fullName evidence="1">Uncharacterized protein</fullName>
    </submittedName>
</protein>
<name>A0A3D9UBM3_9GAMM</name>
<sequence length="35" mass="3877">MISLTANAGRENPIAMDTLQATLQQTQLDYLLVQD</sequence>
<evidence type="ECO:0000313" key="2">
    <source>
        <dbReference type="Proteomes" id="UP000256294"/>
    </source>
</evidence>
<evidence type="ECO:0000313" key="1">
    <source>
        <dbReference type="EMBL" id="REF26892.1"/>
    </source>
</evidence>
<proteinExistence type="predicted"/>
<dbReference type="Proteomes" id="UP000256294">
    <property type="component" value="Unassembled WGS sequence"/>
</dbReference>